<comment type="subunit">
    <text evidence="7">Monomer.</text>
</comment>
<feature type="active site" description="Proton acceptor" evidence="7">
    <location>
        <position position="19"/>
    </location>
</feature>
<accession>A0A8J6TFM5</accession>
<dbReference type="GO" id="GO:0005737">
    <property type="term" value="C:cytoplasm"/>
    <property type="evidence" value="ECO:0007669"/>
    <property type="project" value="UniProtKB-SubCell"/>
</dbReference>
<keyword evidence="3 7" id="KW-0378">Hydrolase</keyword>
<dbReference type="GO" id="GO:0072344">
    <property type="term" value="P:rescue of stalled ribosome"/>
    <property type="evidence" value="ECO:0007669"/>
    <property type="project" value="UniProtKB-UniRule"/>
</dbReference>
<dbReference type="PROSITE" id="PS01196">
    <property type="entry name" value="PEPT_TRNA_HYDROL_2"/>
    <property type="match status" value="1"/>
</dbReference>
<feature type="binding site" evidence="7">
    <location>
        <position position="14"/>
    </location>
    <ligand>
        <name>tRNA</name>
        <dbReference type="ChEBI" id="CHEBI:17843"/>
    </ligand>
</feature>
<gene>
    <name evidence="7" type="primary">pth</name>
    <name evidence="10" type="ORF">H8E41_07120</name>
</gene>
<dbReference type="GO" id="GO:0004045">
    <property type="term" value="F:peptidyl-tRNA hydrolase activity"/>
    <property type="evidence" value="ECO:0007669"/>
    <property type="project" value="UniProtKB-UniRule"/>
</dbReference>
<evidence type="ECO:0000256" key="9">
    <source>
        <dbReference type="RuleBase" id="RU004320"/>
    </source>
</evidence>
<evidence type="ECO:0000256" key="4">
    <source>
        <dbReference type="ARBA" id="ARBA00022884"/>
    </source>
</evidence>
<dbReference type="Proteomes" id="UP000614424">
    <property type="component" value="Unassembled WGS sequence"/>
</dbReference>
<dbReference type="PANTHER" id="PTHR17224">
    <property type="entry name" value="PEPTIDYL-TRNA HYDROLASE"/>
    <property type="match status" value="1"/>
</dbReference>
<feature type="binding site" evidence="7">
    <location>
        <position position="112"/>
    </location>
    <ligand>
        <name>tRNA</name>
        <dbReference type="ChEBI" id="CHEBI:17843"/>
    </ligand>
</feature>
<comment type="catalytic activity">
    <reaction evidence="7 8">
        <text>an N-acyl-L-alpha-aminoacyl-tRNA + H2O = an N-acyl-L-amino acid + a tRNA + H(+)</text>
        <dbReference type="Rhea" id="RHEA:54448"/>
        <dbReference type="Rhea" id="RHEA-COMP:10123"/>
        <dbReference type="Rhea" id="RHEA-COMP:13883"/>
        <dbReference type="ChEBI" id="CHEBI:15377"/>
        <dbReference type="ChEBI" id="CHEBI:15378"/>
        <dbReference type="ChEBI" id="CHEBI:59874"/>
        <dbReference type="ChEBI" id="CHEBI:78442"/>
        <dbReference type="ChEBI" id="CHEBI:138191"/>
        <dbReference type="EC" id="3.1.1.29"/>
    </reaction>
</comment>
<reference evidence="10 11" key="1">
    <citation type="submission" date="2020-08" db="EMBL/GenBank/DDBJ databases">
        <title>Bridging the membrane lipid divide: bacteria of the FCB group superphylum have the potential to synthesize archaeal ether lipids.</title>
        <authorList>
            <person name="Villanueva L."/>
            <person name="Von Meijenfeldt F.A.B."/>
            <person name="Westbye A.B."/>
            <person name="Yadav S."/>
            <person name="Hopmans E.C."/>
            <person name="Dutilh B.E."/>
            <person name="Sinninghe Damste J.S."/>
        </authorList>
    </citation>
    <scope>NUCLEOTIDE SEQUENCE [LARGE SCALE GENOMIC DNA]</scope>
    <source>
        <strain evidence="10">NIOZ-UU47</strain>
    </source>
</reference>
<feature type="site" description="Stabilizes the basic form of H active site to accept a proton" evidence="7">
    <location>
        <position position="91"/>
    </location>
</feature>
<feature type="binding site" evidence="7">
    <location>
        <position position="66"/>
    </location>
    <ligand>
        <name>tRNA</name>
        <dbReference type="ChEBI" id="CHEBI:17843"/>
    </ligand>
</feature>
<name>A0A8J6TFM5_9BACT</name>
<evidence type="ECO:0000256" key="7">
    <source>
        <dbReference type="HAMAP-Rule" id="MF_00083"/>
    </source>
</evidence>
<dbReference type="HAMAP" id="MF_00083">
    <property type="entry name" value="Pept_tRNA_hydro_bact"/>
    <property type="match status" value="1"/>
</dbReference>
<keyword evidence="2 7" id="KW-0820">tRNA-binding</keyword>
<comment type="similarity">
    <text evidence="5 7 9">Belongs to the PTH family.</text>
</comment>
<dbReference type="PANTHER" id="PTHR17224:SF1">
    <property type="entry name" value="PEPTIDYL-TRNA HYDROLASE"/>
    <property type="match status" value="1"/>
</dbReference>
<dbReference type="EMBL" id="JACNJZ010000096">
    <property type="protein sequence ID" value="MBC8317662.1"/>
    <property type="molecule type" value="Genomic_DNA"/>
</dbReference>
<evidence type="ECO:0000256" key="2">
    <source>
        <dbReference type="ARBA" id="ARBA00022555"/>
    </source>
</evidence>
<evidence type="ECO:0000313" key="11">
    <source>
        <dbReference type="Proteomes" id="UP000614424"/>
    </source>
</evidence>
<dbReference type="Gene3D" id="3.40.50.1470">
    <property type="entry name" value="Peptidyl-tRNA hydrolase"/>
    <property type="match status" value="1"/>
</dbReference>
<sequence length="189" mass="20871">MFLIAGLGNPGSEYENTRHNVGFLFLDHLAELLKVSFTQSKWQALDARTTLSGEQVLLLKPQTYMNKSGFSVSGAASYYKVSSDNIIVVHDDIDLPFGKLKITVNRGPGGHNGIKSIISHLGSQDFIRIRVGIGRPETPIPVDRYVLSKLSTDEIDQLQGKYKLIDDSLNHILTKGVVLAMNRLHSVNP</sequence>
<comment type="subcellular location">
    <subcellularLocation>
        <location evidence="7">Cytoplasm</location>
    </subcellularLocation>
</comment>
<organism evidence="10 11">
    <name type="scientific">Candidatus Desulfobia pelagia</name>
    <dbReference type="NCBI Taxonomy" id="2841692"/>
    <lineage>
        <taxon>Bacteria</taxon>
        <taxon>Pseudomonadati</taxon>
        <taxon>Thermodesulfobacteriota</taxon>
        <taxon>Desulfobulbia</taxon>
        <taxon>Desulfobulbales</taxon>
        <taxon>Desulfobulbaceae</taxon>
        <taxon>Candidatus Desulfobia</taxon>
    </lineage>
</organism>
<dbReference type="InterPro" id="IPR001328">
    <property type="entry name" value="Pept_tRNA_hydro"/>
</dbReference>
<evidence type="ECO:0000313" key="10">
    <source>
        <dbReference type="EMBL" id="MBC8317662.1"/>
    </source>
</evidence>
<feature type="site" description="Discriminates between blocked and unblocked aminoacyl-tRNA" evidence="7">
    <location>
        <position position="9"/>
    </location>
</feature>
<dbReference type="GO" id="GO:0006515">
    <property type="term" value="P:protein quality control for misfolded or incompletely synthesized proteins"/>
    <property type="evidence" value="ECO:0007669"/>
    <property type="project" value="UniProtKB-UniRule"/>
</dbReference>
<evidence type="ECO:0000256" key="3">
    <source>
        <dbReference type="ARBA" id="ARBA00022801"/>
    </source>
</evidence>
<evidence type="ECO:0000256" key="5">
    <source>
        <dbReference type="ARBA" id="ARBA00038063"/>
    </source>
</evidence>
<dbReference type="SUPFAM" id="SSF53178">
    <property type="entry name" value="Peptidyl-tRNA hydrolase-like"/>
    <property type="match status" value="1"/>
</dbReference>
<evidence type="ECO:0000256" key="6">
    <source>
        <dbReference type="ARBA" id="ARBA00050038"/>
    </source>
</evidence>
<dbReference type="AlphaFoldDB" id="A0A8J6TFM5"/>
<dbReference type="NCBIfam" id="TIGR00447">
    <property type="entry name" value="pth"/>
    <property type="match status" value="1"/>
</dbReference>
<evidence type="ECO:0000256" key="1">
    <source>
        <dbReference type="ARBA" id="ARBA00013260"/>
    </source>
</evidence>
<dbReference type="GO" id="GO:0000049">
    <property type="term" value="F:tRNA binding"/>
    <property type="evidence" value="ECO:0007669"/>
    <property type="project" value="UniProtKB-UniRule"/>
</dbReference>
<proteinExistence type="inferred from homology"/>
<dbReference type="CDD" id="cd00462">
    <property type="entry name" value="PTH"/>
    <property type="match status" value="1"/>
</dbReference>
<dbReference type="FunFam" id="3.40.50.1470:FF:000001">
    <property type="entry name" value="Peptidyl-tRNA hydrolase"/>
    <property type="match status" value="1"/>
</dbReference>
<evidence type="ECO:0000256" key="8">
    <source>
        <dbReference type="RuleBase" id="RU000673"/>
    </source>
</evidence>
<comment type="caution">
    <text evidence="10">The sequence shown here is derived from an EMBL/GenBank/DDBJ whole genome shotgun (WGS) entry which is preliminary data.</text>
</comment>
<comment type="function">
    <text evidence="7">Catalyzes the release of premature peptidyl moieties from peptidyl-tRNA molecules trapped in stalled 50S ribosomal subunits, and thus maintains levels of free tRNAs and 50S ribosomes.</text>
</comment>
<protein>
    <recommendedName>
        <fullName evidence="6 7">Peptidyl-tRNA hydrolase</fullName>
        <shortName evidence="7">Pth</shortName>
        <ecNumber evidence="1 7">3.1.1.29</ecNumber>
    </recommendedName>
</protein>
<dbReference type="InterPro" id="IPR018171">
    <property type="entry name" value="Pept_tRNA_hydro_CS"/>
</dbReference>
<dbReference type="PROSITE" id="PS01195">
    <property type="entry name" value="PEPT_TRNA_HYDROL_1"/>
    <property type="match status" value="1"/>
</dbReference>
<dbReference type="Pfam" id="PF01195">
    <property type="entry name" value="Pept_tRNA_hydro"/>
    <property type="match status" value="1"/>
</dbReference>
<dbReference type="EC" id="3.1.1.29" evidence="1 7"/>
<keyword evidence="7" id="KW-0963">Cytoplasm</keyword>
<keyword evidence="4 7" id="KW-0694">RNA-binding</keyword>
<dbReference type="InterPro" id="IPR036416">
    <property type="entry name" value="Pept_tRNA_hydro_sf"/>
</dbReference>
<comment type="function">
    <text evidence="7">Hydrolyzes ribosome-free peptidyl-tRNAs (with 1 or more amino acids incorporated), which drop off the ribosome during protein synthesis, or as a result of ribosome stalling.</text>
</comment>
<feature type="binding site" evidence="7">
    <location>
        <position position="64"/>
    </location>
    <ligand>
        <name>tRNA</name>
        <dbReference type="ChEBI" id="CHEBI:17843"/>
    </ligand>
</feature>